<evidence type="ECO:0000256" key="4">
    <source>
        <dbReference type="ARBA" id="ARBA00022614"/>
    </source>
</evidence>
<dbReference type="InterPro" id="IPR032675">
    <property type="entry name" value="LRR_dom_sf"/>
</dbReference>
<reference evidence="13" key="1">
    <citation type="submission" date="2020-02" db="EMBL/GenBank/DDBJ databases">
        <authorList>
            <person name="Enbody D E."/>
            <person name="Pettersson E M."/>
        </authorList>
    </citation>
    <scope>NUCLEOTIDE SEQUENCE [LARGE SCALE GENOMIC DNA]</scope>
</reference>
<dbReference type="InterPro" id="IPR003591">
    <property type="entry name" value="Leu-rich_rpt_typical-subtyp"/>
</dbReference>
<comment type="subcellular location">
    <subcellularLocation>
        <location evidence="1">Cell membrane</location>
        <topology evidence="1">Single-pass membrane protein</topology>
    </subcellularLocation>
</comment>
<evidence type="ECO:0000256" key="9">
    <source>
        <dbReference type="ARBA" id="ARBA00023065"/>
    </source>
</evidence>
<keyword evidence="7" id="KW-0677">Repeat</keyword>
<name>A0A8C3NEI2_GEOPR</name>
<dbReference type="GO" id="GO:0005886">
    <property type="term" value="C:plasma membrane"/>
    <property type="evidence" value="ECO:0007669"/>
    <property type="project" value="UniProtKB-SubCell"/>
</dbReference>
<dbReference type="Ensembl" id="ENSCPVT00000020858.2">
    <property type="protein sequence ID" value="ENSCPVP00000019968.1"/>
    <property type="gene ID" value="ENSCPVG00000014519.2"/>
</dbReference>
<dbReference type="InterPro" id="IPR050541">
    <property type="entry name" value="LRR_TM_domain-containing"/>
</dbReference>
<protein>
    <submittedName>
        <fullName evidence="13">Uncharacterized protein</fullName>
    </submittedName>
</protein>
<dbReference type="GO" id="GO:0071805">
    <property type="term" value="P:potassium ion transmembrane transport"/>
    <property type="evidence" value="ECO:0007669"/>
    <property type="project" value="UniProtKB-ARBA"/>
</dbReference>
<keyword evidence="14" id="KW-1185">Reference proteome</keyword>
<keyword evidence="12" id="KW-0407">Ion channel</keyword>
<evidence type="ECO:0000256" key="12">
    <source>
        <dbReference type="ARBA" id="ARBA00023303"/>
    </source>
</evidence>
<evidence type="ECO:0000313" key="13">
    <source>
        <dbReference type="Ensembl" id="ENSCPVP00000019968.1"/>
    </source>
</evidence>
<dbReference type="SUPFAM" id="SSF52058">
    <property type="entry name" value="L domain-like"/>
    <property type="match status" value="1"/>
</dbReference>
<evidence type="ECO:0000256" key="7">
    <source>
        <dbReference type="ARBA" id="ARBA00022737"/>
    </source>
</evidence>
<keyword evidence="9" id="KW-0406">Ion transport</keyword>
<dbReference type="FunFam" id="3.80.10.10:FF:000015">
    <property type="entry name" value="Leucine rich repeat containing 38"/>
    <property type="match status" value="1"/>
</dbReference>
<dbReference type="PRINTS" id="PR00019">
    <property type="entry name" value="LEURICHRPT"/>
</dbReference>
<evidence type="ECO:0000256" key="3">
    <source>
        <dbReference type="ARBA" id="ARBA00022475"/>
    </source>
</evidence>
<evidence type="ECO:0000256" key="2">
    <source>
        <dbReference type="ARBA" id="ARBA00022448"/>
    </source>
</evidence>
<proteinExistence type="predicted"/>
<evidence type="ECO:0000256" key="6">
    <source>
        <dbReference type="ARBA" id="ARBA00022729"/>
    </source>
</evidence>
<dbReference type="Proteomes" id="UP000694382">
    <property type="component" value="Chromosome 21"/>
</dbReference>
<dbReference type="AlphaFoldDB" id="A0A8C3NEI2"/>
<dbReference type="InterPro" id="IPR001611">
    <property type="entry name" value="Leu-rich_rpt"/>
</dbReference>
<keyword evidence="8" id="KW-1133">Transmembrane helix</keyword>
<organism evidence="13 14">
    <name type="scientific">Geospiza parvula</name>
    <name type="common">Small tree-finch</name>
    <name type="synonym">Camarhynchus parvulus</name>
    <dbReference type="NCBI Taxonomy" id="87175"/>
    <lineage>
        <taxon>Eukaryota</taxon>
        <taxon>Metazoa</taxon>
        <taxon>Chordata</taxon>
        <taxon>Craniata</taxon>
        <taxon>Vertebrata</taxon>
        <taxon>Euteleostomi</taxon>
        <taxon>Archelosauria</taxon>
        <taxon>Archosauria</taxon>
        <taxon>Dinosauria</taxon>
        <taxon>Saurischia</taxon>
        <taxon>Theropoda</taxon>
        <taxon>Coelurosauria</taxon>
        <taxon>Aves</taxon>
        <taxon>Neognathae</taxon>
        <taxon>Neoaves</taxon>
        <taxon>Telluraves</taxon>
        <taxon>Australaves</taxon>
        <taxon>Passeriformes</taxon>
        <taxon>Thraupidae</taxon>
        <taxon>Camarhynchus</taxon>
    </lineage>
</organism>
<evidence type="ECO:0000313" key="14">
    <source>
        <dbReference type="Proteomes" id="UP000694382"/>
    </source>
</evidence>
<evidence type="ECO:0000256" key="1">
    <source>
        <dbReference type="ARBA" id="ARBA00004162"/>
    </source>
</evidence>
<keyword evidence="5" id="KW-0812">Transmembrane</keyword>
<dbReference type="PANTHER" id="PTHR24369">
    <property type="entry name" value="ANTIGEN BSP, PUTATIVE-RELATED"/>
    <property type="match status" value="1"/>
</dbReference>
<reference evidence="13" key="2">
    <citation type="submission" date="2025-08" db="UniProtKB">
        <authorList>
            <consortium name="Ensembl"/>
        </authorList>
    </citation>
    <scope>IDENTIFICATION</scope>
</reference>
<dbReference type="PANTHER" id="PTHR24369:SF213">
    <property type="entry name" value="INSULIN LIKE GROWTH FACTOR BINDING PROTEIN ACID LABILE SUBUNIT"/>
    <property type="match status" value="1"/>
</dbReference>
<evidence type="ECO:0000256" key="10">
    <source>
        <dbReference type="ARBA" id="ARBA00023136"/>
    </source>
</evidence>
<accession>A0A8C3NEI2</accession>
<keyword evidence="2" id="KW-0813">Transport</keyword>
<keyword evidence="3" id="KW-1003">Cell membrane</keyword>
<keyword evidence="10" id="KW-0472">Membrane</keyword>
<evidence type="ECO:0000256" key="11">
    <source>
        <dbReference type="ARBA" id="ARBA00023157"/>
    </source>
</evidence>
<dbReference type="Gene3D" id="3.80.10.10">
    <property type="entry name" value="Ribonuclease Inhibitor"/>
    <property type="match status" value="1"/>
</dbReference>
<evidence type="ECO:0000256" key="5">
    <source>
        <dbReference type="ARBA" id="ARBA00022692"/>
    </source>
</evidence>
<dbReference type="PROSITE" id="PS51450">
    <property type="entry name" value="LRR"/>
    <property type="match status" value="1"/>
</dbReference>
<keyword evidence="6" id="KW-0732">Signal</keyword>
<dbReference type="Pfam" id="PF13855">
    <property type="entry name" value="LRR_8"/>
    <property type="match status" value="2"/>
</dbReference>
<reference evidence="13" key="3">
    <citation type="submission" date="2025-09" db="UniProtKB">
        <authorList>
            <consortium name="Ensembl"/>
        </authorList>
    </citation>
    <scope>IDENTIFICATION</scope>
</reference>
<sequence length="362" mass="40091">MICDLLDTIRHTHKYQALLCSPAKCLSPEVLLITASRSLTMLPCFPPCLLPFAAFACLLLLPGAHLCPAVCSCMDYHTIDCRDQGLPSVPNPFPLDVRKLLIADNNIQAIPADFFIFYGDLVYLDFRNNSLTSLEEGTFSSSTKLVYLDLSYNNLTQLDAGIFRSAEKLIKLSLGNNNLVDVDEAAFENLDQLQVLELNDNNLQSLNVAALEALPSLRTIRLEGNPWVCDCDFANLFSWIQDNASKLQKGISVGVFPHIPVHVPVCLCIFSPCCPLLNGLHEIQCSLPVENRRIFLNELSEVSFSECKFSLSLTDLFIIIFSGVAVSIAAILSSFFLATLVHCFQRCAPSKDDDEDEDDSED</sequence>
<dbReference type="SMART" id="SM00369">
    <property type="entry name" value="LRR_TYP"/>
    <property type="match status" value="4"/>
</dbReference>
<evidence type="ECO:0000256" key="8">
    <source>
        <dbReference type="ARBA" id="ARBA00022989"/>
    </source>
</evidence>
<keyword evidence="11" id="KW-1015">Disulfide bond</keyword>
<keyword evidence="4" id="KW-0433">Leucine-rich repeat</keyword>